<evidence type="ECO:0000313" key="3">
    <source>
        <dbReference type="EMBL" id="GAA1914833.1"/>
    </source>
</evidence>
<feature type="compositionally biased region" description="Pro residues" evidence="1">
    <location>
        <begin position="149"/>
        <end position="161"/>
    </location>
</feature>
<dbReference type="Proteomes" id="UP001501303">
    <property type="component" value="Unassembled WGS sequence"/>
</dbReference>
<keyword evidence="2" id="KW-0812">Transmembrane</keyword>
<feature type="region of interest" description="Disordered" evidence="1">
    <location>
        <begin position="116"/>
        <end position="185"/>
    </location>
</feature>
<evidence type="ECO:0000313" key="4">
    <source>
        <dbReference type="Proteomes" id="UP001501303"/>
    </source>
</evidence>
<feature type="transmembrane region" description="Helical" evidence="2">
    <location>
        <begin position="6"/>
        <end position="26"/>
    </location>
</feature>
<sequence>MAITVRLLFASFPLWSLGLLAWVPSLRFAVLRRRPWDWLVFGAVLAMTVLYVVLLVALPDDADNLNALAGAYVLLFLAGTVTHAVVGDLFPRPGDAPPAPHNGHFPYSAPTLPSVTYGHAPAPGHTPATHGYGYPPSAATPASPAAASPAPPPGPAAPAPSPRMRQVASELDELGDLLRKHEGGR</sequence>
<name>A0ABP5AKL5_9ACTN</name>
<comment type="caution">
    <text evidence="3">The sequence shown here is derived from an EMBL/GenBank/DDBJ whole genome shotgun (WGS) entry which is preliminary data.</text>
</comment>
<protein>
    <recommendedName>
        <fullName evidence="5">Integral membrane protein</fullName>
    </recommendedName>
</protein>
<feature type="compositionally biased region" description="Low complexity" evidence="1">
    <location>
        <begin position="135"/>
        <end position="148"/>
    </location>
</feature>
<keyword evidence="4" id="KW-1185">Reference proteome</keyword>
<evidence type="ECO:0008006" key="5">
    <source>
        <dbReference type="Google" id="ProtNLM"/>
    </source>
</evidence>
<evidence type="ECO:0000256" key="2">
    <source>
        <dbReference type="SAM" id="Phobius"/>
    </source>
</evidence>
<dbReference type="EMBL" id="BAAAMJ010000026">
    <property type="protein sequence ID" value="GAA1914833.1"/>
    <property type="molecule type" value="Genomic_DNA"/>
</dbReference>
<keyword evidence="2" id="KW-1133">Transmembrane helix</keyword>
<proteinExistence type="predicted"/>
<evidence type="ECO:0000256" key="1">
    <source>
        <dbReference type="SAM" id="MobiDB-lite"/>
    </source>
</evidence>
<organism evidence="3 4">
    <name type="scientific">Streptomyces sodiiphilus</name>
    <dbReference type="NCBI Taxonomy" id="226217"/>
    <lineage>
        <taxon>Bacteria</taxon>
        <taxon>Bacillati</taxon>
        <taxon>Actinomycetota</taxon>
        <taxon>Actinomycetes</taxon>
        <taxon>Kitasatosporales</taxon>
        <taxon>Streptomycetaceae</taxon>
        <taxon>Streptomyces</taxon>
    </lineage>
</organism>
<reference evidence="4" key="1">
    <citation type="journal article" date="2019" name="Int. J. Syst. Evol. Microbiol.">
        <title>The Global Catalogue of Microorganisms (GCM) 10K type strain sequencing project: providing services to taxonomists for standard genome sequencing and annotation.</title>
        <authorList>
            <consortium name="The Broad Institute Genomics Platform"/>
            <consortium name="The Broad Institute Genome Sequencing Center for Infectious Disease"/>
            <person name="Wu L."/>
            <person name="Ma J."/>
        </authorList>
    </citation>
    <scope>NUCLEOTIDE SEQUENCE [LARGE SCALE GENOMIC DNA]</scope>
    <source>
        <strain evidence="4">JCM 13581</strain>
    </source>
</reference>
<feature type="transmembrane region" description="Helical" evidence="2">
    <location>
        <begin position="38"/>
        <end position="59"/>
    </location>
</feature>
<feature type="compositionally biased region" description="Basic and acidic residues" evidence="1">
    <location>
        <begin position="176"/>
        <end position="185"/>
    </location>
</feature>
<keyword evidence="2" id="KW-0472">Membrane</keyword>
<gene>
    <name evidence="3" type="ORF">GCM10009716_25390</name>
</gene>
<feature type="transmembrane region" description="Helical" evidence="2">
    <location>
        <begin position="65"/>
        <end position="86"/>
    </location>
</feature>
<accession>A0ABP5AKL5</accession>